<evidence type="ECO:0000313" key="7">
    <source>
        <dbReference type="EMBL" id="MEX6687284.1"/>
    </source>
</evidence>
<dbReference type="InterPro" id="IPR002023">
    <property type="entry name" value="NuoE-like"/>
</dbReference>
<evidence type="ECO:0000313" key="8">
    <source>
        <dbReference type="Proteomes" id="UP001560573"/>
    </source>
</evidence>
<dbReference type="PANTHER" id="PTHR10371:SF3">
    <property type="entry name" value="NADH DEHYDROGENASE [UBIQUINONE] FLAVOPROTEIN 2, MITOCHONDRIAL"/>
    <property type="match status" value="1"/>
</dbReference>
<dbReference type="EMBL" id="JAULBC010000002">
    <property type="protein sequence ID" value="MEX6687284.1"/>
    <property type="molecule type" value="Genomic_DNA"/>
</dbReference>
<evidence type="ECO:0000256" key="3">
    <source>
        <dbReference type="ARBA" id="ARBA00022723"/>
    </source>
</evidence>
<evidence type="ECO:0000256" key="6">
    <source>
        <dbReference type="ARBA" id="ARBA00034078"/>
    </source>
</evidence>
<evidence type="ECO:0000256" key="5">
    <source>
        <dbReference type="ARBA" id="ARBA00023014"/>
    </source>
</evidence>
<dbReference type="EC" id="1.6.5.9" evidence="7"/>
<organism evidence="7 8">
    <name type="scientific">Danxiaibacter flavus</name>
    <dbReference type="NCBI Taxonomy" id="3049108"/>
    <lineage>
        <taxon>Bacteria</taxon>
        <taxon>Pseudomonadati</taxon>
        <taxon>Bacteroidota</taxon>
        <taxon>Chitinophagia</taxon>
        <taxon>Chitinophagales</taxon>
        <taxon>Chitinophagaceae</taxon>
        <taxon>Danxiaibacter</taxon>
    </lineage>
</organism>
<dbReference type="GO" id="GO:0050136">
    <property type="term" value="F:NADH dehydrogenase (quinone) (non-electrogenic) activity"/>
    <property type="evidence" value="ECO:0007669"/>
    <property type="project" value="UniProtKB-EC"/>
</dbReference>
<dbReference type="RefSeq" id="WP_369328688.1">
    <property type="nucleotide sequence ID" value="NZ_JAULBC010000002.1"/>
</dbReference>
<dbReference type="NCBIfam" id="TIGR01958">
    <property type="entry name" value="nuoE_fam"/>
    <property type="match status" value="1"/>
</dbReference>
<dbReference type="Gene3D" id="1.10.10.1590">
    <property type="entry name" value="NADH-quinone oxidoreductase subunit E"/>
    <property type="match status" value="1"/>
</dbReference>
<dbReference type="Proteomes" id="UP001560573">
    <property type="component" value="Unassembled WGS sequence"/>
</dbReference>
<dbReference type="InterPro" id="IPR041921">
    <property type="entry name" value="NuoE_N"/>
</dbReference>
<dbReference type="SUPFAM" id="SSF52833">
    <property type="entry name" value="Thioredoxin-like"/>
    <property type="match status" value="1"/>
</dbReference>
<keyword evidence="7" id="KW-0560">Oxidoreductase</keyword>
<keyword evidence="3" id="KW-0479">Metal-binding</keyword>
<gene>
    <name evidence="7" type="primary">nuoE</name>
    <name evidence="7" type="ORF">QTN47_07245</name>
</gene>
<sequence length="185" mass="21250">MHETKYITGKKQADHLKEMDIIREHIAHNAPLSEKEKHEIDHEVSLVPFKKAAVIEALKIVQKYRRWVSDESVEAVAQYLEMSAAEVDSVATFYNLIYRKPVGKHVILLCDSISCYVMGYGKIYQALQKQLNVQFGQTTKDNVFTLLPNVCLGCCDHAPAMMIDEDLYEDVKEDQLLEILKKYSQ</sequence>
<dbReference type="NCBIfam" id="NF005722">
    <property type="entry name" value="PRK07539.1-2"/>
    <property type="match status" value="1"/>
</dbReference>
<dbReference type="InterPro" id="IPR042128">
    <property type="entry name" value="NuoE_dom"/>
</dbReference>
<keyword evidence="8" id="KW-1185">Reference proteome</keyword>
<dbReference type="CDD" id="cd03064">
    <property type="entry name" value="TRX_Fd_NuoE"/>
    <property type="match status" value="1"/>
</dbReference>
<name>A0ABV3ZDL2_9BACT</name>
<accession>A0ABV3ZDL2</accession>
<evidence type="ECO:0000256" key="4">
    <source>
        <dbReference type="ARBA" id="ARBA00023004"/>
    </source>
</evidence>
<evidence type="ECO:0000256" key="2">
    <source>
        <dbReference type="ARBA" id="ARBA00022714"/>
    </source>
</evidence>
<keyword evidence="2" id="KW-0001">2Fe-2S</keyword>
<dbReference type="PANTHER" id="PTHR10371">
    <property type="entry name" value="NADH DEHYDROGENASE UBIQUINONE FLAVOPROTEIN 2, MITOCHONDRIAL"/>
    <property type="match status" value="1"/>
</dbReference>
<evidence type="ECO:0000256" key="1">
    <source>
        <dbReference type="ARBA" id="ARBA00010643"/>
    </source>
</evidence>
<dbReference type="Pfam" id="PF01257">
    <property type="entry name" value="2Fe-2S_thioredx"/>
    <property type="match status" value="1"/>
</dbReference>
<dbReference type="InterPro" id="IPR036249">
    <property type="entry name" value="Thioredoxin-like_sf"/>
</dbReference>
<comment type="cofactor">
    <cofactor evidence="6">
        <name>[2Fe-2S] cluster</name>
        <dbReference type="ChEBI" id="CHEBI:190135"/>
    </cofactor>
</comment>
<reference evidence="7 8" key="1">
    <citation type="submission" date="2023-07" db="EMBL/GenBank/DDBJ databases">
        <authorList>
            <person name="Lian W.-H."/>
        </authorList>
    </citation>
    <scope>NUCLEOTIDE SEQUENCE [LARGE SCALE GENOMIC DNA]</scope>
    <source>
        <strain evidence="7 8">SYSU DXS3180</strain>
    </source>
</reference>
<proteinExistence type="inferred from homology"/>
<keyword evidence="4" id="KW-0408">Iron</keyword>
<comment type="caution">
    <text evidence="7">The sequence shown here is derived from an EMBL/GenBank/DDBJ whole genome shotgun (WGS) entry which is preliminary data.</text>
</comment>
<dbReference type="Gene3D" id="3.40.30.10">
    <property type="entry name" value="Glutaredoxin"/>
    <property type="match status" value="1"/>
</dbReference>
<keyword evidence="5" id="KW-0411">Iron-sulfur</keyword>
<dbReference type="PROSITE" id="PS01099">
    <property type="entry name" value="COMPLEX1_24K"/>
    <property type="match status" value="1"/>
</dbReference>
<protein>
    <submittedName>
        <fullName evidence="7">NADH-quinone oxidoreductase subunit NuoE</fullName>
        <ecNumber evidence="7">1.6.5.9</ecNumber>
    </submittedName>
</protein>
<comment type="similarity">
    <text evidence="1">Belongs to the complex I 24 kDa subunit family.</text>
</comment>
<dbReference type="PIRSF" id="PIRSF000216">
    <property type="entry name" value="NADH_DH_24kDa"/>
    <property type="match status" value="1"/>
</dbReference>